<organism evidence="1 2">
    <name type="scientific">Microbacterium aquilitoris</name>
    <dbReference type="NCBI Taxonomy" id="3067307"/>
    <lineage>
        <taxon>Bacteria</taxon>
        <taxon>Bacillati</taxon>
        <taxon>Actinomycetota</taxon>
        <taxon>Actinomycetes</taxon>
        <taxon>Micrococcales</taxon>
        <taxon>Microbacteriaceae</taxon>
        <taxon>Microbacterium</taxon>
    </lineage>
</organism>
<dbReference type="EMBL" id="JAUZVT010000001">
    <property type="protein sequence ID" value="MDT3329241.1"/>
    <property type="molecule type" value="Genomic_DNA"/>
</dbReference>
<accession>A0ABU3GEX7</accession>
<gene>
    <name evidence="1" type="ORF">Q9S78_01035</name>
</gene>
<keyword evidence="2" id="KW-1185">Reference proteome</keyword>
<name>A0ABU3GEX7_9MICO</name>
<evidence type="ECO:0000313" key="2">
    <source>
        <dbReference type="Proteomes" id="UP001262835"/>
    </source>
</evidence>
<dbReference type="Proteomes" id="UP001262835">
    <property type="component" value="Unassembled WGS sequence"/>
</dbReference>
<sequence length="113" mass="12092">MPFRSKETLEAWVSDFHDARGAGDRIKVIVQDGSDGGDTGLVIVPLENASVSISMEPVEIGGAPWRVTIEPQPETTILNSHQLHGMAVELAVAAELCAYLEARSVGHDEPDDA</sequence>
<reference evidence="1 2" key="1">
    <citation type="submission" date="2023-08" db="EMBL/GenBank/DDBJ databases">
        <title>Microbacterium aquilitoris sp. nov. and Microbacterium gwkjibeachense sp. nov., isolated from beach.</title>
        <authorList>
            <person name="Lee S.D."/>
            <person name="Yang H."/>
            <person name="Kim I."/>
        </authorList>
    </citation>
    <scope>NUCLEOTIDE SEQUENCE [LARGE SCALE GENOMIC DNA]</scope>
    <source>
        <strain evidence="1 2">KSW-18</strain>
    </source>
</reference>
<dbReference type="RefSeq" id="WP_020098443.1">
    <property type="nucleotide sequence ID" value="NZ_JAUZVT010000001.1"/>
</dbReference>
<evidence type="ECO:0000313" key="1">
    <source>
        <dbReference type="EMBL" id="MDT3329241.1"/>
    </source>
</evidence>
<proteinExistence type="predicted"/>
<protein>
    <submittedName>
        <fullName evidence="1">Uncharacterized protein</fullName>
    </submittedName>
</protein>
<comment type="caution">
    <text evidence="1">The sequence shown here is derived from an EMBL/GenBank/DDBJ whole genome shotgun (WGS) entry which is preliminary data.</text>
</comment>